<gene>
    <name evidence="10" type="ORF">FKR81_24800</name>
</gene>
<dbReference type="EMBL" id="VOBR01000016">
    <property type="protein sequence ID" value="TWP49331.1"/>
    <property type="molecule type" value="Genomic_DNA"/>
</dbReference>
<evidence type="ECO:0000313" key="11">
    <source>
        <dbReference type="Proteomes" id="UP000316639"/>
    </source>
</evidence>
<dbReference type="InterPro" id="IPR015500">
    <property type="entry name" value="Peptidase_S8_subtilisin-rel"/>
</dbReference>
<dbReference type="Pfam" id="PF00082">
    <property type="entry name" value="Peptidase_S8"/>
    <property type="match status" value="1"/>
</dbReference>
<dbReference type="PANTHER" id="PTHR43806">
    <property type="entry name" value="PEPTIDASE S8"/>
    <property type="match status" value="1"/>
</dbReference>
<keyword evidence="8" id="KW-0732">Signal</keyword>
<evidence type="ECO:0000256" key="2">
    <source>
        <dbReference type="ARBA" id="ARBA00022670"/>
    </source>
</evidence>
<dbReference type="Gene3D" id="3.40.50.200">
    <property type="entry name" value="Peptidase S8/S53 domain"/>
    <property type="match status" value="1"/>
</dbReference>
<evidence type="ECO:0000313" key="10">
    <source>
        <dbReference type="EMBL" id="TWP49331.1"/>
    </source>
</evidence>
<evidence type="ECO:0000256" key="7">
    <source>
        <dbReference type="RuleBase" id="RU003355"/>
    </source>
</evidence>
<evidence type="ECO:0000256" key="3">
    <source>
        <dbReference type="ARBA" id="ARBA00022801"/>
    </source>
</evidence>
<keyword evidence="2 6" id="KW-0645">Protease</keyword>
<dbReference type="InterPro" id="IPR023827">
    <property type="entry name" value="Peptidase_S8_Asp-AS"/>
</dbReference>
<evidence type="ECO:0000256" key="1">
    <source>
        <dbReference type="ARBA" id="ARBA00011073"/>
    </source>
</evidence>
<dbReference type="PRINTS" id="PR00723">
    <property type="entry name" value="SUBTILISIN"/>
</dbReference>
<dbReference type="PROSITE" id="PS00136">
    <property type="entry name" value="SUBTILASE_ASP"/>
    <property type="match status" value="1"/>
</dbReference>
<proteinExistence type="inferred from homology"/>
<evidence type="ECO:0000256" key="4">
    <source>
        <dbReference type="ARBA" id="ARBA00022825"/>
    </source>
</evidence>
<dbReference type="GO" id="GO:0004252">
    <property type="term" value="F:serine-type endopeptidase activity"/>
    <property type="evidence" value="ECO:0007669"/>
    <property type="project" value="UniProtKB-UniRule"/>
</dbReference>
<dbReference type="InterPro" id="IPR036852">
    <property type="entry name" value="Peptidase_S8/S53_dom_sf"/>
</dbReference>
<dbReference type="PANTHER" id="PTHR43806:SF11">
    <property type="entry name" value="CEREVISIN-RELATED"/>
    <property type="match status" value="1"/>
</dbReference>
<reference evidence="10 11" key="1">
    <citation type="submission" date="2019-07" db="EMBL/GenBank/DDBJ databases">
        <title>Lentzea xizangensis sp. nov., isolated from Qinghai-Tibetan Plateau Soils.</title>
        <authorList>
            <person name="Huang J."/>
        </authorList>
    </citation>
    <scope>NUCLEOTIDE SEQUENCE [LARGE SCALE GENOMIC DNA]</scope>
    <source>
        <strain evidence="10 11">FXJ1.1311</strain>
    </source>
</reference>
<keyword evidence="3 6" id="KW-0378">Hydrolase</keyword>
<feature type="signal peptide" evidence="8">
    <location>
        <begin position="1"/>
        <end position="21"/>
    </location>
</feature>
<feature type="domain" description="Peptidase S8/S53" evidence="9">
    <location>
        <begin position="157"/>
        <end position="407"/>
    </location>
</feature>
<dbReference type="PROSITE" id="PS51892">
    <property type="entry name" value="SUBTILASE"/>
    <property type="match status" value="1"/>
</dbReference>
<accession>A0A563ER75</accession>
<dbReference type="PROSITE" id="PS00138">
    <property type="entry name" value="SUBTILASE_SER"/>
    <property type="match status" value="1"/>
</dbReference>
<protein>
    <submittedName>
        <fullName evidence="10">S8 family serine peptidase</fullName>
    </submittedName>
</protein>
<feature type="chain" id="PRO_5022007570" evidence="8">
    <location>
        <begin position="22"/>
        <end position="1009"/>
    </location>
</feature>
<sequence>MKCRAAAIALAVLIGSITASAAEASPAPRGVTLITGDEVLVDQAGRVRGVHPGPNRKHVLFHHYTQKNHTYVIPFDAERLVRNDKLDRRLFDVAELLRSGYQRQTPLLVNGKQVHANWEVLSQSTEKIWLDARYQLSLDRSVPQVGAPQAWRAGYTGKGVKVAVLDSGVDQNHPDLKGRQAAEKNFTREPDNTDHVGHGTHVAATIASNDAGFRGVAPDAQILDGKVCERQGCQLSAILDGMRWAVEQGASVVNLSLGGTDEAGVDPLEEAVNTLSAQHGVLFVIAAGNEGRAESIGSPGSADAALTVGAVDKEDVLAPFSSRGPRAGDGAIKPDVTAPGVAITAAKANSTGRVAFDGTSMATPHVAGAAAVLKQQHPDWNGTQLKAALTSSAKRLEGRSPMEQGAGRIDLAEAITAQVTAEPSNLHMGLAQWPHNDDPLVTRQLTYRNTSTESVTFDLEIDSAAPAGMFKLGAEKITVPARGEARVAITADTRVGATDGTFTGAVMATAGTRTVRSLLSVNREVESYTLSVSHIDRQGKPAPNYLTTVLGVENDKLVSPYDESGTFTARLPKGHYVVDGLVEVPGQMDQMVHPGVHLTEDVAVTLDARLTKPISVKAPERLSEHLESDIFWEREEGDAVTGGGFFGIGDFSGIMQTAHVGPALTGTRFAAKVGQQAVAEKANTMYRFAWELPGVYPTGFARAPEKNELARVETRYGKGNADREILRGNFSRGQLVVTGITGLFSTEDARSTEYLTTDVSWSPTLDVRRPDGESDLFVFMGPDRRYRPGRTYTERAGFGVFSPTASGVAELPQLARFGDTIGIQPSLFGDNTGGRAEIREKSGRTALFRDGVKVGEAATGYAAEFKVPAAAANYRIETEQTREAEVSTEVKAAWTFRSQRRDERQTPLPLTAVRFPVRLDDDNSLPAGRVQRLPIEVQQQAGADNGRVRSVKVEVSFDDGRTWRAVPVSANCALVRHPKTAGFVSLRVKAADSKGNTAEHTVIRAYRLK</sequence>
<dbReference type="AlphaFoldDB" id="A0A563ER75"/>
<name>A0A563ER75_9PSEU</name>
<dbReference type="InterPro" id="IPR050131">
    <property type="entry name" value="Peptidase_S8_subtilisin-like"/>
</dbReference>
<comment type="similarity">
    <text evidence="1 6 7">Belongs to the peptidase S8 family.</text>
</comment>
<feature type="active site" description="Charge relay system" evidence="5 6">
    <location>
        <position position="360"/>
    </location>
</feature>
<dbReference type="InterPro" id="IPR023828">
    <property type="entry name" value="Peptidase_S8_Ser-AS"/>
</dbReference>
<dbReference type="SUPFAM" id="SSF52743">
    <property type="entry name" value="Subtilisin-like"/>
    <property type="match status" value="1"/>
</dbReference>
<evidence type="ECO:0000259" key="9">
    <source>
        <dbReference type="Pfam" id="PF00082"/>
    </source>
</evidence>
<evidence type="ECO:0000256" key="5">
    <source>
        <dbReference type="PIRSR" id="PIRSR615500-1"/>
    </source>
</evidence>
<evidence type="ECO:0000256" key="8">
    <source>
        <dbReference type="SAM" id="SignalP"/>
    </source>
</evidence>
<keyword evidence="11" id="KW-1185">Reference proteome</keyword>
<keyword evidence="4 6" id="KW-0720">Serine protease</keyword>
<dbReference type="OrthoDB" id="9795680at2"/>
<dbReference type="InterPro" id="IPR000209">
    <property type="entry name" value="Peptidase_S8/S53_dom"/>
</dbReference>
<evidence type="ECO:0000256" key="6">
    <source>
        <dbReference type="PROSITE-ProRule" id="PRU01240"/>
    </source>
</evidence>
<dbReference type="Proteomes" id="UP000316639">
    <property type="component" value="Unassembled WGS sequence"/>
</dbReference>
<organism evidence="10 11">
    <name type="scientific">Lentzea tibetensis</name>
    <dbReference type="NCBI Taxonomy" id="2591470"/>
    <lineage>
        <taxon>Bacteria</taxon>
        <taxon>Bacillati</taxon>
        <taxon>Actinomycetota</taxon>
        <taxon>Actinomycetes</taxon>
        <taxon>Pseudonocardiales</taxon>
        <taxon>Pseudonocardiaceae</taxon>
        <taxon>Lentzea</taxon>
    </lineage>
</organism>
<feature type="active site" description="Charge relay system" evidence="5 6">
    <location>
        <position position="198"/>
    </location>
</feature>
<dbReference type="GO" id="GO:0006508">
    <property type="term" value="P:proteolysis"/>
    <property type="evidence" value="ECO:0007669"/>
    <property type="project" value="UniProtKB-KW"/>
</dbReference>
<comment type="caution">
    <text evidence="10">The sequence shown here is derived from an EMBL/GenBank/DDBJ whole genome shotgun (WGS) entry which is preliminary data.</text>
</comment>
<feature type="active site" description="Charge relay system" evidence="5 6">
    <location>
        <position position="166"/>
    </location>
</feature>